<dbReference type="EMBL" id="HADW01009525">
    <property type="protein sequence ID" value="SBP10925.1"/>
    <property type="molecule type" value="Transcribed_RNA"/>
</dbReference>
<feature type="region of interest" description="Disordered" evidence="1">
    <location>
        <begin position="1"/>
        <end position="65"/>
    </location>
</feature>
<feature type="compositionally biased region" description="Basic and acidic residues" evidence="1">
    <location>
        <begin position="1"/>
        <end position="15"/>
    </location>
</feature>
<feature type="compositionally biased region" description="Low complexity" evidence="1">
    <location>
        <begin position="52"/>
        <end position="65"/>
    </location>
</feature>
<accession>A0A1A7WYZ6</accession>
<evidence type="ECO:0000313" key="2">
    <source>
        <dbReference type="EMBL" id="SBP10925.1"/>
    </source>
</evidence>
<proteinExistence type="predicted"/>
<reference evidence="2" key="1">
    <citation type="submission" date="2016-05" db="EMBL/GenBank/DDBJ databases">
        <authorList>
            <person name="Lavstsen T."/>
            <person name="Jespersen J.S."/>
        </authorList>
    </citation>
    <scope>NUCLEOTIDE SEQUENCE</scope>
    <source>
        <tissue evidence="2">Brain</tissue>
    </source>
</reference>
<reference evidence="2" key="2">
    <citation type="submission" date="2016-06" db="EMBL/GenBank/DDBJ databases">
        <title>The genome of a short-lived fish provides insights into sex chromosome evolution and the genetic control of aging.</title>
        <authorList>
            <person name="Reichwald K."/>
            <person name="Felder M."/>
            <person name="Petzold A."/>
            <person name="Koch P."/>
            <person name="Groth M."/>
            <person name="Platzer M."/>
        </authorList>
    </citation>
    <scope>NUCLEOTIDE SEQUENCE</scope>
    <source>
        <tissue evidence="2">Brain</tissue>
    </source>
</reference>
<sequence>RGAKRWSEGRPDTRVTRSSPAQRHPVHRETMMALCSESGGDSISGGGNHPLSSSGSVPSGSSQDP</sequence>
<gene>
    <name evidence="2" type="primary">Nfu_g_1_017464</name>
</gene>
<dbReference type="AlphaFoldDB" id="A0A1A7WYZ6"/>
<evidence type="ECO:0000256" key="1">
    <source>
        <dbReference type="SAM" id="MobiDB-lite"/>
    </source>
</evidence>
<feature type="non-terminal residue" evidence="2">
    <location>
        <position position="65"/>
    </location>
</feature>
<feature type="non-terminal residue" evidence="2">
    <location>
        <position position="1"/>
    </location>
</feature>
<name>A0A1A7WYZ6_9TELE</name>
<protein>
    <submittedName>
        <fullName evidence="2">Uncharacterized protein</fullName>
    </submittedName>
</protein>
<organism evidence="2">
    <name type="scientific">Iconisemion striatum</name>
    <dbReference type="NCBI Taxonomy" id="60296"/>
    <lineage>
        <taxon>Eukaryota</taxon>
        <taxon>Metazoa</taxon>
        <taxon>Chordata</taxon>
        <taxon>Craniata</taxon>
        <taxon>Vertebrata</taxon>
        <taxon>Euteleostomi</taxon>
        <taxon>Actinopterygii</taxon>
        <taxon>Neopterygii</taxon>
        <taxon>Teleostei</taxon>
        <taxon>Neoteleostei</taxon>
        <taxon>Acanthomorphata</taxon>
        <taxon>Ovalentaria</taxon>
        <taxon>Atherinomorphae</taxon>
        <taxon>Cyprinodontiformes</taxon>
        <taxon>Nothobranchiidae</taxon>
        <taxon>Iconisemion</taxon>
    </lineage>
</organism>